<dbReference type="AlphaFoldDB" id="A0A1I2K4N3"/>
<keyword evidence="2" id="KW-1003">Cell membrane</keyword>
<dbReference type="GO" id="GO:0005886">
    <property type="term" value="C:plasma membrane"/>
    <property type="evidence" value="ECO:0007669"/>
    <property type="project" value="UniProtKB-SubCell"/>
</dbReference>
<evidence type="ECO:0000313" key="9">
    <source>
        <dbReference type="Proteomes" id="UP000181942"/>
    </source>
</evidence>
<dbReference type="InterPro" id="IPR003838">
    <property type="entry name" value="ABC3_permease_C"/>
</dbReference>
<feature type="domain" description="ABC3 transporter permease C-terminal" evidence="7">
    <location>
        <begin position="284"/>
        <end position="398"/>
    </location>
</feature>
<name>A0A1I2K4N3_9ACTN</name>
<comment type="subcellular location">
    <subcellularLocation>
        <location evidence="1">Cell membrane</location>
        <topology evidence="1">Multi-pass membrane protein</topology>
    </subcellularLocation>
</comment>
<feature type="transmembrane region" description="Helical" evidence="6">
    <location>
        <begin position="420"/>
        <end position="438"/>
    </location>
</feature>
<evidence type="ECO:0000256" key="1">
    <source>
        <dbReference type="ARBA" id="ARBA00004651"/>
    </source>
</evidence>
<feature type="transmembrane region" description="Helical" evidence="6">
    <location>
        <begin position="273"/>
        <end position="295"/>
    </location>
</feature>
<feature type="transmembrane region" description="Helical" evidence="6">
    <location>
        <begin position="501"/>
        <end position="521"/>
    </location>
</feature>
<feature type="transmembrane region" description="Helical" evidence="6">
    <location>
        <begin position="328"/>
        <end position="350"/>
    </location>
</feature>
<feature type="transmembrane region" description="Helical" evidence="6">
    <location>
        <begin position="370"/>
        <end position="392"/>
    </location>
</feature>
<evidence type="ECO:0000256" key="2">
    <source>
        <dbReference type="ARBA" id="ARBA00022475"/>
    </source>
</evidence>
<keyword evidence="5 6" id="KW-0472">Membrane</keyword>
<feature type="domain" description="ABC3 transporter permease C-terminal" evidence="7">
    <location>
        <begin position="733"/>
        <end position="847"/>
    </location>
</feature>
<feature type="transmembrane region" description="Helical" evidence="6">
    <location>
        <begin position="783"/>
        <end position="807"/>
    </location>
</feature>
<feature type="transmembrane region" description="Helical" evidence="6">
    <location>
        <begin position="819"/>
        <end position="838"/>
    </location>
</feature>
<feature type="transmembrane region" description="Helical" evidence="6">
    <location>
        <begin position="444"/>
        <end position="468"/>
    </location>
</feature>
<evidence type="ECO:0000256" key="5">
    <source>
        <dbReference type="ARBA" id="ARBA00023136"/>
    </source>
</evidence>
<organism evidence="8 9">
    <name type="scientific">Streptomyces mirabilis</name>
    <dbReference type="NCBI Taxonomy" id="68239"/>
    <lineage>
        <taxon>Bacteria</taxon>
        <taxon>Bacillati</taxon>
        <taxon>Actinomycetota</taxon>
        <taxon>Actinomycetes</taxon>
        <taxon>Kitasatosporales</taxon>
        <taxon>Streptomycetaceae</taxon>
        <taxon>Streptomyces</taxon>
    </lineage>
</organism>
<dbReference type="EMBL" id="FONR01000009">
    <property type="protein sequence ID" value="SFF60021.1"/>
    <property type="molecule type" value="Genomic_DNA"/>
</dbReference>
<evidence type="ECO:0000313" key="8">
    <source>
        <dbReference type="EMBL" id="SFF60021.1"/>
    </source>
</evidence>
<protein>
    <submittedName>
        <fullName evidence="8">Putative ABC transport system permease protein</fullName>
    </submittedName>
</protein>
<dbReference type="Proteomes" id="UP000181942">
    <property type="component" value="Unassembled WGS sequence"/>
</dbReference>
<reference evidence="8 9" key="1">
    <citation type="submission" date="2016-10" db="EMBL/GenBank/DDBJ databases">
        <authorList>
            <person name="de Groot N.N."/>
        </authorList>
    </citation>
    <scope>NUCLEOTIDE SEQUENCE [LARGE SCALE GENOMIC DNA]</scope>
    <source>
        <strain evidence="8 9">OK461</strain>
    </source>
</reference>
<dbReference type="InterPro" id="IPR038766">
    <property type="entry name" value="Membrane_comp_ABC_pdt"/>
</dbReference>
<evidence type="ECO:0000256" key="3">
    <source>
        <dbReference type="ARBA" id="ARBA00022692"/>
    </source>
</evidence>
<evidence type="ECO:0000259" key="7">
    <source>
        <dbReference type="Pfam" id="PF02687"/>
    </source>
</evidence>
<gene>
    <name evidence="8" type="ORF">SAMN02787118_109167</name>
</gene>
<evidence type="ECO:0000256" key="4">
    <source>
        <dbReference type="ARBA" id="ARBA00022989"/>
    </source>
</evidence>
<feature type="transmembrane region" description="Helical" evidence="6">
    <location>
        <begin position="729"/>
        <end position="751"/>
    </location>
</feature>
<sequence length="856" mass="87855">MLSLALLTLKARKGGFVGTFVALLLGAAVLSACGILLESGIRAGSSAERYAAADVVVAGRQEVELTFKDLDGSTVKESQPLPERVPLRASSADRITGVDGAKAVIADVGAPVRLVTDAGQPVPGHHGAGVEAHNWSSLGLGDFRLTTGHAPRAAGEIVLDTELAAQAGVGPGDDIRLMTTSVPRTFQVAGLVALKDGGTPRRSVAFLADATLRQSVPEASVQAFGVLAAPGASPHRLADAIQSTLHDDHLAVHTGEGRGRAEFLDVTVSGSNLVVLAAAIGGNVLLVAVFVLYATTSLSIRHRRREIALLRAIGTTPGQIRRMVAAEAAATGLLAGVVGCPAGLLLVYWLRDRFAGHGIVPSDFGLALSPLPFLAAVLVTVLTALVAVLSAAHRATRIRPTEALGEAAVETPGLGRGRRITGGVLLVLSAGIFVTGLAQDADFFTLVGLANSLVLVLVVAVAVLGPLVSRTAVRLLAPLLNRTGVTGYLAAANTRANVARLAGAITPLVLAVSFSSTVVFAQTTGLRESADQLRAGLVADHVLTAPSGVSPDLAEKVRGMRQVASATGLVRSKVVAMGRMLGVQESVSLSAQGVDPRALGSALDLRPREGSMKALSRNTVAISTTTASWLGLGVGDTARLHLGDGTPLRAKVVAVYERGFGFTDVTMDHDLLLAHTTGKVDKSVLVRSAPSAPDLTQALSHLAAAYPGTVLRDGLAVDDQLAEQRANAWVNYLVVGVIIAYTAITVVNTLAMSTAARRREFALLRLSGTARGQVVGMMRRESVIVVAAGVGIGTLLSAFPLALVAMAVSGTPVPAVPGLGYLAIAGATAALAAAGTMLPTRMLLRIRPVEAIGAKE</sequence>
<keyword evidence="4 6" id="KW-1133">Transmembrane helix</keyword>
<dbReference type="Pfam" id="PF02687">
    <property type="entry name" value="FtsX"/>
    <property type="match status" value="2"/>
</dbReference>
<dbReference type="PANTHER" id="PTHR30287">
    <property type="entry name" value="MEMBRANE COMPONENT OF PREDICTED ABC SUPERFAMILY METABOLITE UPTAKE TRANSPORTER"/>
    <property type="match status" value="1"/>
</dbReference>
<accession>A0A1I2K4N3</accession>
<proteinExistence type="predicted"/>
<dbReference type="PANTHER" id="PTHR30287:SF1">
    <property type="entry name" value="INNER MEMBRANE PROTEIN"/>
    <property type="match status" value="1"/>
</dbReference>
<keyword evidence="3 6" id="KW-0812">Transmembrane</keyword>
<dbReference type="OrthoDB" id="3223244at2"/>
<evidence type="ECO:0000256" key="6">
    <source>
        <dbReference type="SAM" id="Phobius"/>
    </source>
</evidence>
<dbReference type="RefSeq" id="WP_075029432.1">
    <property type="nucleotide sequence ID" value="NZ_FONR01000009.1"/>
</dbReference>